<comment type="caution">
    <text evidence="1">The sequence shown here is derived from an EMBL/GenBank/DDBJ whole genome shotgun (WGS) entry which is preliminary data.</text>
</comment>
<organism evidence="1 2">
    <name type="scientific">Hymenochirus boettgeri</name>
    <name type="common">Congo dwarf clawed frog</name>
    <dbReference type="NCBI Taxonomy" id="247094"/>
    <lineage>
        <taxon>Eukaryota</taxon>
        <taxon>Metazoa</taxon>
        <taxon>Chordata</taxon>
        <taxon>Craniata</taxon>
        <taxon>Vertebrata</taxon>
        <taxon>Euteleostomi</taxon>
        <taxon>Amphibia</taxon>
        <taxon>Batrachia</taxon>
        <taxon>Anura</taxon>
        <taxon>Pipoidea</taxon>
        <taxon>Pipidae</taxon>
        <taxon>Pipinae</taxon>
        <taxon>Hymenochirus</taxon>
    </lineage>
</organism>
<dbReference type="EMBL" id="JAACNH010001341">
    <property type="protein sequence ID" value="KAG8430193.1"/>
    <property type="molecule type" value="Genomic_DNA"/>
</dbReference>
<name>A0A8T2IEA5_9PIPI</name>
<reference evidence="1" key="1">
    <citation type="thesis" date="2020" institute="ProQuest LLC" country="789 East Eisenhower Parkway, Ann Arbor, MI, USA">
        <title>Comparative Genomics and Chromosome Evolution.</title>
        <authorList>
            <person name="Mudd A.B."/>
        </authorList>
    </citation>
    <scope>NUCLEOTIDE SEQUENCE</scope>
    <source>
        <strain evidence="1">Female2</strain>
        <tissue evidence="1">Blood</tissue>
    </source>
</reference>
<evidence type="ECO:0000313" key="2">
    <source>
        <dbReference type="Proteomes" id="UP000812440"/>
    </source>
</evidence>
<accession>A0A8T2IEA5</accession>
<protein>
    <submittedName>
        <fullName evidence="1">Uncharacterized protein</fullName>
    </submittedName>
</protein>
<evidence type="ECO:0000313" key="1">
    <source>
        <dbReference type="EMBL" id="KAG8430193.1"/>
    </source>
</evidence>
<dbReference type="AlphaFoldDB" id="A0A8T2IEA5"/>
<keyword evidence="2" id="KW-1185">Reference proteome</keyword>
<gene>
    <name evidence="1" type="ORF">GDO86_018269</name>
</gene>
<sequence>MAQTVLTPLPVRVRGIRVLVFHYQCSTNTYNIIEESIALNVAFVFKTRTKRTKQRLSNLNLQIRLLHRKARNQNNDHWNHYHPWSPA</sequence>
<proteinExistence type="predicted"/>
<dbReference type="Proteomes" id="UP000812440">
    <property type="component" value="Unassembled WGS sequence"/>
</dbReference>